<comment type="caution">
    <text evidence="4">The sequence shown here is derived from an EMBL/GenBank/DDBJ whole genome shotgun (WGS) entry which is preliminary data.</text>
</comment>
<proteinExistence type="predicted"/>
<feature type="domain" description="Gfo/Idh/MocA-like oxidoreductase N-terminal" evidence="2">
    <location>
        <begin position="6"/>
        <end position="121"/>
    </location>
</feature>
<accession>A0ABP7KD97</accession>
<dbReference type="InterPro" id="IPR000683">
    <property type="entry name" value="Gfo/Idh/MocA-like_OxRdtase_N"/>
</dbReference>
<dbReference type="InterPro" id="IPR036291">
    <property type="entry name" value="NAD(P)-bd_dom_sf"/>
</dbReference>
<dbReference type="InterPro" id="IPR055170">
    <property type="entry name" value="GFO_IDH_MocA-like_dom"/>
</dbReference>
<dbReference type="InterPro" id="IPR052515">
    <property type="entry name" value="Gfo/Idh/MocA_Oxidoreductase"/>
</dbReference>
<name>A0ABP7KD97_9MICO</name>
<protein>
    <submittedName>
        <fullName evidence="4">Gfo/Idh/MocA family oxidoreductase</fullName>
    </submittedName>
</protein>
<dbReference type="PANTHER" id="PTHR43249">
    <property type="entry name" value="UDP-N-ACETYL-2-AMINO-2-DEOXY-D-GLUCURONATE OXIDASE"/>
    <property type="match status" value="1"/>
</dbReference>
<dbReference type="PANTHER" id="PTHR43249:SF1">
    <property type="entry name" value="D-GLUCOSIDE 3-DEHYDROGENASE"/>
    <property type="match status" value="1"/>
</dbReference>
<evidence type="ECO:0000313" key="4">
    <source>
        <dbReference type="EMBL" id="GAA3873820.1"/>
    </source>
</evidence>
<feature type="domain" description="GFO/IDH/MocA-like oxidoreductase" evidence="3">
    <location>
        <begin position="131"/>
        <end position="256"/>
    </location>
</feature>
<dbReference type="RefSeq" id="WP_345064362.1">
    <property type="nucleotide sequence ID" value="NZ_BAABCN010000002.1"/>
</dbReference>
<keyword evidence="1" id="KW-0520">NAD</keyword>
<dbReference type="SUPFAM" id="SSF55347">
    <property type="entry name" value="Glyceraldehyde-3-phosphate dehydrogenase-like, C-terminal domain"/>
    <property type="match status" value="1"/>
</dbReference>
<organism evidence="4 5">
    <name type="scientific">Leifsonia kafniensis</name>
    <dbReference type="NCBI Taxonomy" id="475957"/>
    <lineage>
        <taxon>Bacteria</taxon>
        <taxon>Bacillati</taxon>
        <taxon>Actinomycetota</taxon>
        <taxon>Actinomycetes</taxon>
        <taxon>Micrococcales</taxon>
        <taxon>Microbacteriaceae</taxon>
        <taxon>Leifsonia</taxon>
    </lineage>
</organism>
<evidence type="ECO:0000313" key="5">
    <source>
        <dbReference type="Proteomes" id="UP001501803"/>
    </source>
</evidence>
<dbReference type="SUPFAM" id="SSF51735">
    <property type="entry name" value="NAD(P)-binding Rossmann-fold domains"/>
    <property type="match status" value="1"/>
</dbReference>
<dbReference type="Pfam" id="PF01408">
    <property type="entry name" value="GFO_IDH_MocA"/>
    <property type="match status" value="1"/>
</dbReference>
<evidence type="ECO:0000259" key="3">
    <source>
        <dbReference type="Pfam" id="PF22725"/>
    </source>
</evidence>
<dbReference type="EMBL" id="BAABCN010000002">
    <property type="protein sequence ID" value="GAA3873820.1"/>
    <property type="molecule type" value="Genomic_DNA"/>
</dbReference>
<dbReference type="Gene3D" id="3.30.360.10">
    <property type="entry name" value="Dihydrodipicolinate Reductase, domain 2"/>
    <property type="match status" value="1"/>
</dbReference>
<dbReference type="Proteomes" id="UP001501803">
    <property type="component" value="Unassembled WGS sequence"/>
</dbReference>
<evidence type="ECO:0000256" key="1">
    <source>
        <dbReference type="ARBA" id="ARBA00023027"/>
    </source>
</evidence>
<gene>
    <name evidence="4" type="ORF">GCM10022381_15940</name>
</gene>
<keyword evidence="5" id="KW-1185">Reference proteome</keyword>
<dbReference type="Gene3D" id="3.40.50.720">
    <property type="entry name" value="NAD(P)-binding Rossmann-like Domain"/>
    <property type="match status" value="1"/>
</dbReference>
<dbReference type="Pfam" id="PF22725">
    <property type="entry name" value="GFO_IDH_MocA_C3"/>
    <property type="match status" value="1"/>
</dbReference>
<evidence type="ECO:0000259" key="2">
    <source>
        <dbReference type="Pfam" id="PF01408"/>
    </source>
</evidence>
<reference evidence="5" key="1">
    <citation type="journal article" date="2019" name="Int. J. Syst. Evol. Microbiol.">
        <title>The Global Catalogue of Microorganisms (GCM) 10K type strain sequencing project: providing services to taxonomists for standard genome sequencing and annotation.</title>
        <authorList>
            <consortium name="The Broad Institute Genomics Platform"/>
            <consortium name="The Broad Institute Genome Sequencing Center for Infectious Disease"/>
            <person name="Wu L."/>
            <person name="Ma J."/>
        </authorList>
    </citation>
    <scope>NUCLEOTIDE SEQUENCE [LARGE SCALE GENOMIC DNA]</scope>
    <source>
        <strain evidence="5">JCM 17021</strain>
    </source>
</reference>
<sequence>MSAARRVAVVGCGDISVVHFDAIAGMAQAELIAVCDTDPARLAAASADQNVPGFDSYLALFDSVHPDVVHICTPHHLHAAMAIEALERGIHVIVEKPLAHTREEGDRIVEAAARGNAKIAVCFQNRYNAPVQAAYELLASGELGATLGASATVMWHRTADYYLDRPWRGRWETGGGGLLMNQAIHTLDLLQWLVGPVATVRGNASTRALDEVIEVEDTAELALTHANGARSVFYATLANAVNAPITLDVVAERGTLSLRGDLTVTHADGRVEVVPEREAVAGGRAYWGISHELLIQDFYDRIDDHAPFWIDPLEAQKTLEIIQDVYDQSYPERAGHSTSSTERNSVS</sequence>